<dbReference type="PANTHER" id="PTHR36766">
    <property type="entry name" value="PLANT BROAD-SPECTRUM MILDEW RESISTANCE PROTEIN RPW8"/>
    <property type="match status" value="1"/>
</dbReference>
<dbReference type="Gene3D" id="3.80.10.10">
    <property type="entry name" value="Ribonuclease Inhibitor"/>
    <property type="match status" value="4"/>
</dbReference>
<keyword evidence="2" id="KW-0677">Repeat</keyword>
<dbReference type="InterPro" id="IPR027417">
    <property type="entry name" value="P-loop_NTPase"/>
</dbReference>
<dbReference type="Proteomes" id="UP001370490">
    <property type="component" value="Unassembled WGS sequence"/>
</dbReference>
<keyword evidence="5" id="KW-0067">ATP-binding</keyword>
<evidence type="ECO:0000259" key="8">
    <source>
        <dbReference type="Pfam" id="PF25019"/>
    </source>
</evidence>
<keyword evidence="3" id="KW-0547">Nucleotide-binding</keyword>
<dbReference type="GO" id="GO:0005524">
    <property type="term" value="F:ATP binding"/>
    <property type="evidence" value="ECO:0007669"/>
    <property type="project" value="UniProtKB-KW"/>
</dbReference>
<keyword evidence="1" id="KW-0433">Leucine-rich repeat</keyword>
<dbReference type="InterPro" id="IPR032675">
    <property type="entry name" value="LRR_dom_sf"/>
</dbReference>
<organism evidence="9 10">
    <name type="scientific">Dillenia turbinata</name>
    <dbReference type="NCBI Taxonomy" id="194707"/>
    <lineage>
        <taxon>Eukaryota</taxon>
        <taxon>Viridiplantae</taxon>
        <taxon>Streptophyta</taxon>
        <taxon>Embryophyta</taxon>
        <taxon>Tracheophyta</taxon>
        <taxon>Spermatophyta</taxon>
        <taxon>Magnoliopsida</taxon>
        <taxon>eudicotyledons</taxon>
        <taxon>Gunneridae</taxon>
        <taxon>Pentapetalae</taxon>
        <taxon>Dilleniales</taxon>
        <taxon>Dilleniaceae</taxon>
        <taxon>Dillenia</taxon>
    </lineage>
</organism>
<feature type="domain" description="NB-ARC" evidence="6">
    <location>
        <begin position="174"/>
        <end position="321"/>
    </location>
</feature>
<evidence type="ECO:0000256" key="3">
    <source>
        <dbReference type="ARBA" id="ARBA00022741"/>
    </source>
</evidence>
<dbReference type="PANTHER" id="PTHR36766:SF59">
    <property type="entry name" value="DISEASE RESISTANCE PROTEIN RGA2-LIKE"/>
    <property type="match status" value="1"/>
</dbReference>
<feature type="domain" description="R13L1/DRL21-like LRR repeat region" evidence="8">
    <location>
        <begin position="914"/>
        <end position="978"/>
    </location>
</feature>
<dbReference type="FunFam" id="3.40.50.300:FF:001091">
    <property type="entry name" value="Probable disease resistance protein At1g61300"/>
    <property type="match status" value="1"/>
</dbReference>
<feature type="domain" description="Disease resistance N-terminal" evidence="7">
    <location>
        <begin position="10"/>
        <end position="91"/>
    </location>
</feature>
<name>A0AAN8W233_9MAGN</name>
<dbReference type="PRINTS" id="PR00364">
    <property type="entry name" value="DISEASERSIST"/>
</dbReference>
<evidence type="ECO:0000259" key="7">
    <source>
        <dbReference type="Pfam" id="PF18052"/>
    </source>
</evidence>
<sequence>MGDAVLSPLLQVVFEKLSTPLVKEIANICGLKREVKKLRQTLRVIHAVLEDAEERQITDKTVRAWLAELRDVAYDADDLLDELSMKAALSAAQTSGFTEQVCTFIPRIVAPLVANFLEILPRLKQIKETLEGLAEEKSNFILGERVVHASKRKSRQTGSFIIESEIFGRDGDREKMVEILLSQTSTSHGCLTVIPIVGLGGVGKTTLAQLVYRDERVDGHFDMKMWVSVNEDFDVERILRSIIASATRTKCDLFGLEVLQSNIYHLLLGKRYLLVLDDVWNDDDDDSWELLRVSLCNRIQGSRVIVTTRSQKVASVIGTACCLHLKDVQKSENGDVTECKMHGLIHDLAQSIAGDEFAIIEHDRIPRHLSRTRHSTVVCDMGLYSVPEALYEAKKLRTLVLLFPKGDLGEVPPNVFPNFRYLRALDLSGSGIKRLNDSISNFILLRYLDLSNSNIETLPESLCSLYNLQVINLSNCCNLIKLPGQTNKLFRLRHLIINGCERLTELPAWLGELKYLQTLPLFIVGRESGKSLDQLQTLNLGGELKIQSLENVRHTREAMEADLIGKRNLQSLGLHWGNNQTDSNGDGLDHEISAEQVFENLQPHRYLKKLSVEGYQGRCFPRWMDALKLPNITQIVFRNCTRCEKLPTLGQLPFLKVLHIEGMSCVEYIGHEFYGDGAGRPFLSLKELTIIDFPHLEFWWSANGMEEFPSLANLAIKNCPGLRNIPCFPQLQHLKLHNCNEMILQSVSKLTSLNSLAIDVFKGQLVLLESLLHNNSLLMSLSISSCPNLRSICPALKNLFNLKSLAFRWCDELQFSPPGLQNLTTLESLEIIECHSLISLPENLQGLSSLQSLSIENCNNLVSLPLTLQFLRTLEHLTIMYCPKLTCFPDGLQRLSSLRSISIINCPELMSLPEGLQYVTSLEILEIHSCPRLEVLPEWFASLNCLRSLVITDCQNLTSLPRGLQHLVSLQLLRIYECPNLEERCKMDMGEDWPKIRHVAHLYIGSRGFKQQDAASSSAQLFNFRIRQVKKATSVISAAKSFGLPNFATFLKSWQRQSFLPSSGTGNVLILASSKMTFLYHLG</sequence>
<evidence type="ECO:0000313" key="10">
    <source>
        <dbReference type="Proteomes" id="UP001370490"/>
    </source>
</evidence>
<evidence type="ECO:0000256" key="2">
    <source>
        <dbReference type="ARBA" id="ARBA00022737"/>
    </source>
</evidence>
<dbReference type="GO" id="GO:0043531">
    <property type="term" value="F:ADP binding"/>
    <property type="evidence" value="ECO:0007669"/>
    <property type="project" value="InterPro"/>
</dbReference>
<keyword evidence="4" id="KW-0611">Plant defense</keyword>
<evidence type="ECO:0000256" key="1">
    <source>
        <dbReference type="ARBA" id="ARBA00022614"/>
    </source>
</evidence>
<dbReference type="InterPro" id="IPR041118">
    <property type="entry name" value="Rx_N"/>
</dbReference>
<feature type="domain" description="R13L1/DRL21-like LRR repeat region" evidence="8">
    <location>
        <begin position="532"/>
        <end position="663"/>
    </location>
</feature>
<dbReference type="GO" id="GO:0051707">
    <property type="term" value="P:response to other organism"/>
    <property type="evidence" value="ECO:0007669"/>
    <property type="project" value="UniProtKB-ARBA"/>
</dbReference>
<evidence type="ECO:0000256" key="5">
    <source>
        <dbReference type="ARBA" id="ARBA00022840"/>
    </source>
</evidence>
<dbReference type="Pfam" id="PF18052">
    <property type="entry name" value="Rx_N"/>
    <property type="match status" value="1"/>
</dbReference>
<accession>A0AAN8W233</accession>
<reference evidence="9 10" key="1">
    <citation type="submission" date="2023-12" db="EMBL/GenBank/DDBJ databases">
        <title>A high-quality genome assembly for Dillenia turbinata (Dilleniales).</title>
        <authorList>
            <person name="Chanderbali A."/>
        </authorList>
    </citation>
    <scope>NUCLEOTIDE SEQUENCE [LARGE SCALE GENOMIC DNA]</scope>
    <source>
        <strain evidence="9">LSX21</strain>
        <tissue evidence="9">Leaf</tissue>
    </source>
</reference>
<evidence type="ECO:0000313" key="9">
    <source>
        <dbReference type="EMBL" id="KAK6940296.1"/>
    </source>
</evidence>
<dbReference type="CDD" id="cd14798">
    <property type="entry name" value="RX-CC_like"/>
    <property type="match status" value="1"/>
</dbReference>
<proteinExistence type="predicted"/>
<dbReference type="Gene3D" id="1.20.5.4130">
    <property type="match status" value="1"/>
</dbReference>
<evidence type="ECO:0000259" key="6">
    <source>
        <dbReference type="Pfam" id="PF00931"/>
    </source>
</evidence>
<dbReference type="Pfam" id="PF25019">
    <property type="entry name" value="LRR_R13L1-DRL21"/>
    <property type="match status" value="2"/>
</dbReference>
<dbReference type="Gene3D" id="3.40.50.300">
    <property type="entry name" value="P-loop containing nucleotide triphosphate hydrolases"/>
    <property type="match status" value="1"/>
</dbReference>
<dbReference type="SUPFAM" id="SSF52058">
    <property type="entry name" value="L domain-like"/>
    <property type="match status" value="2"/>
</dbReference>
<dbReference type="SUPFAM" id="SSF52540">
    <property type="entry name" value="P-loop containing nucleoside triphosphate hydrolases"/>
    <property type="match status" value="1"/>
</dbReference>
<dbReference type="GO" id="GO:0006952">
    <property type="term" value="P:defense response"/>
    <property type="evidence" value="ECO:0007669"/>
    <property type="project" value="UniProtKB-KW"/>
</dbReference>
<protein>
    <submittedName>
        <fullName evidence="9">NB-ARC</fullName>
    </submittedName>
</protein>
<dbReference type="InterPro" id="IPR056789">
    <property type="entry name" value="LRR_R13L1-DRL21"/>
</dbReference>
<dbReference type="EMBL" id="JBAMMX010000005">
    <property type="protein sequence ID" value="KAK6940296.1"/>
    <property type="molecule type" value="Genomic_DNA"/>
</dbReference>
<keyword evidence="10" id="KW-1185">Reference proteome</keyword>
<evidence type="ECO:0000256" key="4">
    <source>
        <dbReference type="ARBA" id="ARBA00022821"/>
    </source>
</evidence>
<dbReference type="InterPro" id="IPR002182">
    <property type="entry name" value="NB-ARC"/>
</dbReference>
<dbReference type="AlphaFoldDB" id="A0AAN8W233"/>
<dbReference type="Pfam" id="PF00931">
    <property type="entry name" value="NB-ARC"/>
    <property type="match status" value="1"/>
</dbReference>
<comment type="caution">
    <text evidence="9">The sequence shown here is derived from an EMBL/GenBank/DDBJ whole genome shotgun (WGS) entry which is preliminary data.</text>
</comment>
<gene>
    <name evidence="9" type="ORF">RJ641_029827</name>
</gene>
<dbReference type="InterPro" id="IPR038005">
    <property type="entry name" value="RX-like_CC"/>
</dbReference>